<comment type="subcellular location">
    <subcellularLocation>
        <location evidence="2">Cell membrane</location>
    </subcellularLocation>
</comment>
<dbReference type="HOGENOM" id="CLU_000445_89_17_3"/>
<dbReference type="Pfam" id="PF02518">
    <property type="entry name" value="HATPase_c"/>
    <property type="match status" value="1"/>
</dbReference>
<evidence type="ECO:0000256" key="13">
    <source>
        <dbReference type="PROSITE-ProRule" id="PRU00169"/>
    </source>
</evidence>
<evidence type="ECO:0000256" key="6">
    <source>
        <dbReference type="ARBA" id="ARBA00022553"/>
    </source>
</evidence>
<dbReference type="FunFam" id="1.10.287.130:FF:000038">
    <property type="entry name" value="Sensory transduction histidine kinase"/>
    <property type="match status" value="1"/>
</dbReference>
<name>B0CF10_ACAM1</name>
<keyword evidence="11" id="KW-0902">Two-component regulatory system</keyword>
<dbReference type="InterPro" id="IPR016132">
    <property type="entry name" value="Phyto_chromo_attachment"/>
</dbReference>
<comment type="catalytic activity">
    <reaction evidence="1">
        <text>ATP + protein L-histidine = ADP + protein N-phospho-L-histidine.</text>
        <dbReference type="EC" id="2.7.13.3"/>
    </reaction>
</comment>
<dbReference type="Pfam" id="PF01590">
    <property type="entry name" value="GAF"/>
    <property type="match status" value="1"/>
</dbReference>
<feature type="domain" description="Histidine kinase" evidence="15">
    <location>
        <begin position="376"/>
        <end position="597"/>
    </location>
</feature>
<dbReference type="PANTHER" id="PTHR43047">
    <property type="entry name" value="TWO-COMPONENT HISTIDINE PROTEIN KINASE"/>
    <property type="match status" value="1"/>
</dbReference>
<dbReference type="SUPFAM" id="SSF52172">
    <property type="entry name" value="CheY-like"/>
    <property type="match status" value="1"/>
</dbReference>
<keyword evidence="8" id="KW-0547">Nucleotide-binding</keyword>
<evidence type="ECO:0000256" key="3">
    <source>
        <dbReference type="ARBA" id="ARBA00006402"/>
    </source>
</evidence>
<dbReference type="InterPro" id="IPR003018">
    <property type="entry name" value="GAF"/>
</dbReference>
<dbReference type="InterPro" id="IPR036890">
    <property type="entry name" value="HATPase_C_sf"/>
</dbReference>
<sequence length="735" mass="81325">MMPVSAPEIFEHTLPQHVYPQLSLSLADMVRSVPGVAKLLTSVEVGAMVPETQRFTVLTSKSFSALVYEAEKAQLKLTFEPMAITTFLERLYQHCPAGSPLQQRITEVRERQSRKNNDAKLQGQFTLLSLAAMYPGPRAEAVPLAPEVTLHPTANQERLSHQIISQLSQGVELPALLSMVVEELRHLLQADRLLIYQLSPTAPSGAESHHPVSAQSGSVVHEALASSELPSVLSDQEQLWGIASSESLLKYQQGYTLAIHDVLQNDSVSEPLAKVLDSIQVRALLVTPILVKSELWGLLIAHQCLHPRQWQVQEQDLLKRMAEHVAIAIHQAALQDQVRQHKQTLDKQVEQRTQELHAALLAAQSSNQAKSDFLATMSHELRTPLTCVIGMSATLLRWSLGPLTDKQRSCLQTIHDSGEHLLELINDILDFSHVQSGKATLNVSDFSLTTLVQQLLQVMRDKADAHQVQLKANLKIPPERDRFIADLRRVQQILISLTDNAIKFTPMGGKVTLRVWVETNTVVFQVEDTGIGISSSQLPHLFEKFQQLDGSYHRTYEGAGLGLALAQQCVTLHQGWIDVSSEEGQGSIFTVQLPNQSALFQQETSSQPLSAGRIVLIEGHEEDATLLCDMLTAANYQVIWMVEASAAIDQIRLLQPIAVIVDAQLPAQGCLGLIRRLRALPGTDKIKIIVLTQEGISKDHQRYLSLGADAYLLKSLQPEDLLRKVNVLLKSASVL</sequence>
<evidence type="ECO:0000256" key="12">
    <source>
        <dbReference type="ARBA" id="ARBA00023136"/>
    </source>
</evidence>
<dbReference type="InterPro" id="IPR036097">
    <property type="entry name" value="HisK_dim/P_sf"/>
</dbReference>
<dbReference type="PROSITE" id="PS50109">
    <property type="entry name" value="HIS_KIN"/>
    <property type="match status" value="1"/>
</dbReference>
<dbReference type="Gene3D" id="3.40.50.2300">
    <property type="match status" value="1"/>
</dbReference>
<evidence type="ECO:0000259" key="16">
    <source>
        <dbReference type="PROSITE" id="PS50110"/>
    </source>
</evidence>
<keyword evidence="18" id="KW-1185">Reference proteome</keyword>
<dbReference type="CDD" id="cd00082">
    <property type="entry name" value="HisKA"/>
    <property type="match status" value="1"/>
</dbReference>
<keyword evidence="5" id="KW-1003">Cell membrane</keyword>
<evidence type="ECO:0000256" key="8">
    <source>
        <dbReference type="ARBA" id="ARBA00022741"/>
    </source>
</evidence>
<evidence type="ECO:0000256" key="10">
    <source>
        <dbReference type="ARBA" id="ARBA00022840"/>
    </source>
</evidence>
<dbReference type="FunFam" id="3.30.565.10:FF:000023">
    <property type="entry name" value="PAS domain-containing sensor histidine kinase"/>
    <property type="match status" value="1"/>
</dbReference>
<dbReference type="AlphaFoldDB" id="B0CF10"/>
<dbReference type="SUPFAM" id="SSF55781">
    <property type="entry name" value="GAF domain-like"/>
    <property type="match status" value="1"/>
</dbReference>
<dbReference type="PRINTS" id="PR00344">
    <property type="entry name" value="BCTRLSENSOR"/>
</dbReference>
<dbReference type="CDD" id="cd16922">
    <property type="entry name" value="HATPase_EvgS-ArcB-TorS-like"/>
    <property type="match status" value="1"/>
</dbReference>
<dbReference type="InterPro" id="IPR001789">
    <property type="entry name" value="Sig_transdc_resp-reg_receiver"/>
</dbReference>
<keyword evidence="10" id="KW-0067">ATP-binding</keyword>
<feature type="domain" description="Phytochrome chromophore attachment site" evidence="14">
    <location>
        <begin position="172"/>
        <end position="324"/>
    </location>
</feature>
<dbReference type="SMART" id="SM00387">
    <property type="entry name" value="HATPase_c"/>
    <property type="match status" value="1"/>
</dbReference>
<dbReference type="GO" id="GO:0000155">
    <property type="term" value="F:phosphorelay sensor kinase activity"/>
    <property type="evidence" value="ECO:0007669"/>
    <property type="project" value="InterPro"/>
</dbReference>
<keyword evidence="6 13" id="KW-0597">Phosphoprotein</keyword>
<dbReference type="Proteomes" id="UP000000268">
    <property type="component" value="Chromosome"/>
</dbReference>
<gene>
    <name evidence="17" type="primary">cikA</name>
    <name evidence="17" type="ordered locus">AM1_4430</name>
</gene>
<keyword evidence="7" id="KW-0808">Transferase</keyword>
<dbReference type="Pfam" id="PF00072">
    <property type="entry name" value="Response_reg"/>
    <property type="match status" value="1"/>
</dbReference>
<evidence type="ECO:0000259" key="15">
    <source>
        <dbReference type="PROSITE" id="PS50109"/>
    </source>
</evidence>
<dbReference type="InterPro" id="IPR004358">
    <property type="entry name" value="Sig_transdc_His_kin-like_C"/>
</dbReference>
<evidence type="ECO:0000256" key="9">
    <source>
        <dbReference type="ARBA" id="ARBA00022777"/>
    </source>
</evidence>
<dbReference type="EC" id="2.7.13.3" evidence="4"/>
<dbReference type="RefSeq" id="WP_012164729.1">
    <property type="nucleotide sequence ID" value="NC_009925.1"/>
</dbReference>
<dbReference type="Gene3D" id="3.30.565.10">
    <property type="entry name" value="Histidine kinase-like ATPase, C-terminal domain"/>
    <property type="match status" value="1"/>
</dbReference>
<evidence type="ECO:0000256" key="2">
    <source>
        <dbReference type="ARBA" id="ARBA00004236"/>
    </source>
</evidence>
<dbReference type="InterPro" id="IPR003661">
    <property type="entry name" value="HisK_dim/P_dom"/>
</dbReference>
<dbReference type="eggNOG" id="COG2203">
    <property type="taxonomic scope" value="Bacteria"/>
</dbReference>
<dbReference type="SMART" id="SM00448">
    <property type="entry name" value="REC"/>
    <property type="match status" value="1"/>
</dbReference>
<dbReference type="GO" id="GO:0005886">
    <property type="term" value="C:plasma membrane"/>
    <property type="evidence" value="ECO:0007669"/>
    <property type="project" value="UniProtKB-SubCell"/>
</dbReference>
<dbReference type="PANTHER" id="PTHR43047:SF63">
    <property type="entry name" value="HISTIDINE KINASE"/>
    <property type="match status" value="1"/>
</dbReference>
<dbReference type="Gene3D" id="3.30.450.40">
    <property type="match status" value="1"/>
</dbReference>
<comment type="similarity">
    <text evidence="3">In the N-terminal section; belongs to the phytochrome family.</text>
</comment>
<dbReference type="InterPro" id="IPR003594">
    <property type="entry name" value="HATPase_dom"/>
</dbReference>
<dbReference type="EMBL" id="CP000828">
    <property type="protein sequence ID" value="ABW29407.1"/>
    <property type="molecule type" value="Genomic_DNA"/>
</dbReference>
<organism evidence="17 18">
    <name type="scientific">Acaryochloris marina (strain MBIC 11017)</name>
    <dbReference type="NCBI Taxonomy" id="329726"/>
    <lineage>
        <taxon>Bacteria</taxon>
        <taxon>Bacillati</taxon>
        <taxon>Cyanobacteriota</taxon>
        <taxon>Cyanophyceae</taxon>
        <taxon>Acaryochloridales</taxon>
        <taxon>Acaryochloridaceae</taxon>
        <taxon>Acaryochloris</taxon>
    </lineage>
</organism>
<evidence type="ECO:0000313" key="17">
    <source>
        <dbReference type="EMBL" id="ABW29407.1"/>
    </source>
</evidence>
<dbReference type="SUPFAM" id="SSF55874">
    <property type="entry name" value="ATPase domain of HSP90 chaperone/DNA topoisomerase II/histidine kinase"/>
    <property type="match status" value="1"/>
</dbReference>
<evidence type="ECO:0000256" key="4">
    <source>
        <dbReference type="ARBA" id="ARBA00012438"/>
    </source>
</evidence>
<dbReference type="InterPro" id="IPR005467">
    <property type="entry name" value="His_kinase_dom"/>
</dbReference>
<dbReference type="PROSITE" id="PS50110">
    <property type="entry name" value="RESPONSE_REGULATORY"/>
    <property type="match status" value="1"/>
</dbReference>
<evidence type="ECO:0000256" key="5">
    <source>
        <dbReference type="ARBA" id="ARBA00022475"/>
    </source>
</evidence>
<keyword evidence="12" id="KW-0472">Membrane</keyword>
<dbReference type="Pfam" id="PF00512">
    <property type="entry name" value="HisKA"/>
    <property type="match status" value="1"/>
</dbReference>
<reference evidence="17 18" key="1">
    <citation type="journal article" date="2008" name="Proc. Natl. Acad. Sci. U.S.A.">
        <title>Niche adaptation and genome expansion in the chlorophyll d-producing cyanobacterium Acaryochloris marina.</title>
        <authorList>
            <person name="Swingley W.D."/>
            <person name="Chen M."/>
            <person name="Cheung P.C."/>
            <person name="Conrad A.L."/>
            <person name="Dejesa L.C."/>
            <person name="Hao J."/>
            <person name="Honchak B.M."/>
            <person name="Karbach L.E."/>
            <person name="Kurdoglu A."/>
            <person name="Lahiri S."/>
            <person name="Mastrian S.D."/>
            <person name="Miyashita H."/>
            <person name="Page L."/>
            <person name="Ramakrishna P."/>
            <person name="Satoh S."/>
            <person name="Sattley W.M."/>
            <person name="Shimada Y."/>
            <person name="Taylor H.L."/>
            <person name="Tomo T."/>
            <person name="Tsuchiya T."/>
            <person name="Wang Z.T."/>
            <person name="Raymond J."/>
            <person name="Mimuro M."/>
            <person name="Blankenship R.E."/>
            <person name="Touchman J.W."/>
        </authorList>
    </citation>
    <scope>NUCLEOTIDE SEQUENCE [LARGE SCALE GENOMIC DNA]</scope>
    <source>
        <strain evidence="18">MBIC 11017</strain>
    </source>
</reference>
<proteinExistence type="inferred from homology"/>
<protein>
    <recommendedName>
        <fullName evidence="4">histidine kinase</fullName>
        <ecNumber evidence="4">2.7.13.3</ecNumber>
    </recommendedName>
</protein>
<dbReference type="PROSITE" id="PS50046">
    <property type="entry name" value="PHYTOCHROME_2"/>
    <property type="match status" value="1"/>
</dbReference>
<keyword evidence="9 17" id="KW-0418">Kinase</keyword>
<dbReference type="SMART" id="SM00388">
    <property type="entry name" value="HisKA"/>
    <property type="match status" value="1"/>
</dbReference>
<dbReference type="InterPro" id="IPR029016">
    <property type="entry name" value="GAF-like_dom_sf"/>
</dbReference>
<evidence type="ECO:0000256" key="7">
    <source>
        <dbReference type="ARBA" id="ARBA00022679"/>
    </source>
</evidence>
<dbReference type="GO" id="GO:0005524">
    <property type="term" value="F:ATP binding"/>
    <property type="evidence" value="ECO:0007669"/>
    <property type="project" value="UniProtKB-KW"/>
</dbReference>
<dbReference type="KEGG" id="amr:AM1_4430"/>
<dbReference type="STRING" id="329726.AM1_4430"/>
<dbReference type="Gene3D" id="1.10.287.130">
    <property type="match status" value="1"/>
</dbReference>
<dbReference type="GO" id="GO:0009927">
    <property type="term" value="F:histidine phosphotransfer kinase activity"/>
    <property type="evidence" value="ECO:0007669"/>
    <property type="project" value="TreeGrafter"/>
</dbReference>
<evidence type="ECO:0000256" key="11">
    <source>
        <dbReference type="ARBA" id="ARBA00023012"/>
    </source>
</evidence>
<feature type="modified residue" description="4-aspartylphosphate" evidence="13">
    <location>
        <position position="662"/>
    </location>
</feature>
<dbReference type="SUPFAM" id="SSF47384">
    <property type="entry name" value="Homodimeric domain of signal transducing histidine kinase"/>
    <property type="match status" value="1"/>
</dbReference>
<dbReference type="eggNOG" id="COG2205">
    <property type="taxonomic scope" value="Bacteria"/>
</dbReference>
<accession>B0CF10</accession>
<evidence type="ECO:0000259" key="14">
    <source>
        <dbReference type="PROSITE" id="PS50046"/>
    </source>
</evidence>
<feature type="domain" description="Response regulatory" evidence="16">
    <location>
        <begin position="613"/>
        <end position="729"/>
    </location>
</feature>
<evidence type="ECO:0000313" key="18">
    <source>
        <dbReference type="Proteomes" id="UP000000268"/>
    </source>
</evidence>
<dbReference type="SMART" id="SM00065">
    <property type="entry name" value="GAF"/>
    <property type="match status" value="1"/>
</dbReference>
<evidence type="ECO:0000256" key="1">
    <source>
        <dbReference type="ARBA" id="ARBA00000085"/>
    </source>
</evidence>
<dbReference type="eggNOG" id="COG0745">
    <property type="taxonomic scope" value="Bacteria"/>
</dbReference>
<dbReference type="InterPro" id="IPR011006">
    <property type="entry name" value="CheY-like_superfamily"/>
</dbReference>